<keyword evidence="6 7" id="KW-0472">Membrane</keyword>
<dbReference type="EMBL" id="SJPY01000002">
    <property type="protein sequence ID" value="TWU44183.1"/>
    <property type="molecule type" value="Genomic_DNA"/>
</dbReference>
<proteinExistence type="inferred from homology"/>
<feature type="transmembrane region" description="Helical" evidence="7">
    <location>
        <begin position="234"/>
        <end position="255"/>
    </location>
</feature>
<dbReference type="GO" id="GO:0005886">
    <property type="term" value="C:plasma membrane"/>
    <property type="evidence" value="ECO:0007669"/>
    <property type="project" value="UniProtKB-SubCell"/>
</dbReference>
<dbReference type="Pfam" id="PF01914">
    <property type="entry name" value="MarC"/>
    <property type="match status" value="1"/>
</dbReference>
<evidence type="ECO:0000256" key="7">
    <source>
        <dbReference type="RuleBase" id="RU362048"/>
    </source>
</evidence>
<keyword evidence="4 7" id="KW-0812">Transmembrane</keyword>
<dbReference type="OrthoDB" id="21094at2"/>
<evidence type="ECO:0000313" key="9">
    <source>
        <dbReference type="Proteomes" id="UP000315471"/>
    </source>
</evidence>
<organism evidence="8 9">
    <name type="scientific">Novipirellula aureliae</name>
    <dbReference type="NCBI Taxonomy" id="2527966"/>
    <lineage>
        <taxon>Bacteria</taxon>
        <taxon>Pseudomonadati</taxon>
        <taxon>Planctomycetota</taxon>
        <taxon>Planctomycetia</taxon>
        <taxon>Pirellulales</taxon>
        <taxon>Pirellulaceae</taxon>
        <taxon>Novipirellula</taxon>
    </lineage>
</organism>
<comment type="similarity">
    <text evidence="2 7">Belongs to the UPF0056 (MarC) family.</text>
</comment>
<keyword evidence="3" id="KW-1003">Cell membrane</keyword>
<sequence length="257" mass="26805">MTLMVGTSAHSGRTRSSQRRIVVILTSRPRLARTLWKIDGSGLKEPNTTEVTMQNYIQATVTVLSLVNPAICAAIFSKITSGESGRARMVSATKAALVIVVILSLAALGGAQLLKAFGISLSAFKAAGGMVLVWMGFIMLRGDSSPTSSSDTADEPNSEPESPSLSPLILFAASPGTITGVITLSVTHAKDGIPVTALVAIIAGLLVTWLAMILAGRTGGNQKPSLFHDVASRFMGLIVLAMGVQFALSGVSEFLQH</sequence>
<evidence type="ECO:0000256" key="3">
    <source>
        <dbReference type="ARBA" id="ARBA00022475"/>
    </source>
</evidence>
<evidence type="ECO:0000256" key="4">
    <source>
        <dbReference type="ARBA" id="ARBA00022692"/>
    </source>
</evidence>
<comment type="caution">
    <text evidence="8">The sequence shown here is derived from an EMBL/GenBank/DDBJ whole genome shotgun (WGS) entry which is preliminary data.</text>
</comment>
<evidence type="ECO:0000256" key="1">
    <source>
        <dbReference type="ARBA" id="ARBA00004651"/>
    </source>
</evidence>
<dbReference type="InterPro" id="IPR002771">
    <property type="entry name" value="Multi_antbiot-R_MarC"/>
</dbReference>
<dbReference type="PANTHER" id="PTHR33508">
    <property type="entry name" value="UPF0056 MEMBRANE PROTEIN YHCE"/>
    <property type="match status" value="1"/>
</dbReference>
<evidence type="ECO:0000256" key="2">
    <source>
        <dbReference type="ARBA" id="ARBA00009784"/>
    </source>
</evidence>
<evidence type="ECO:0000313" key="8">
    <source>
        <dbReference type="EMBL" id="TWU44183.1"/>
    </source>
</evidence>
<reference evidence="8 9" key="1">
    <citation type="submission" date="2019-02" db="EMBL/GenBank/DDBJ databases">
        <title>Deep-cultivation of Planctomycetes and their phenomic and genomic characterization uncovers novel biology.</title>
        <authorList>
            <person name="Wiegand S."/>
            <person name="Jogler M."/>
            <person name="Boedeker C."/>
            <person name="Pinto D."/>
            <person name="Vollmers J."/>
            <person name="Rivas-Marin E."/>
            <person name="Kohn T."/>
            <person name="Peeters S.H."/>
            <person name="Heuer A."/>
            <person name="Rast P."/>
            <person name="Oberbeckmann S."/>
            <person name="Bunk B."/>
            <person name="Jeske O."/>
            <person name="Meyerdierks A."/>
            <person name="Storesund J.E."/>
            <person name="Kallscheuer N."/>
            <person name="Luecker S."/>
            <person name="Lage O.M."/>
            <person name="Pohl T."/>
            <person name="Merkel B.J."/>
            <person name="Hornburger P."/>
            <person name="Mueller R.-W."/>
            <person name="Bruemmer F."/>
            <person name="Labrenz M."/>
            <person name="Spormann A.M."/>
            <person name="Op Den Camp H."/>
            <person name="Overmann J."/>
            <person name="Amann R."/>
            <person name="Jetten M.S.M."/>
            <person name="Mascher T."/>
            <person name="Medema M.H."/>
            <person name="Devos D.P."/>
            <person name="Kaster A.-K."/>
            <person name="Ovreas L."/>
            <person name="Rohde M."/>
            <person name="Galperin M.Y."/>
            <person name="Jogler C."/>
        </authorList>
    </citation>
    <scope>NUCLEOTIDE SEQUENCE [LARGE SCALE GENOMIC DNA]</scope>
    <source>
        <strain evidence="8 9">Q31b</strain>
    </source>
</reference>
<protein>
    <recommendedName>
        <fullName evidence="7">UPF0056 membrane protein</fullName>
    </recommendedName>
</protein>
<feature type="transmembrane region" description="Helical" evidence="7">
    <location>
        <begin position="168"/>
        <end position="187"/>
    </location>
</feature>
<feature type="transmembrane region" description="Helical" evidence="7">
    <location>
        <begin position="117"/>
        <end position="140"/>
    </location>
</feature>
<feature type="transmembrane region" description="Helical" evidence="7">
    <location>
        <begin position="193"/>
        <end position="214"/>
    </location>
</feature>
<evidence type="ECO:0000256" key="5">
    <source>
        <dbReference type="ARBA" id="ARBA00022989"/>
    </source>
</evidence>
<feature type="transmembrane region" description="Helical" evidence="7">
    <location>
        <begin position="56"/>
        <end position="77"/>
    </location>
</feature>
<evidence type="ECO:0000256" key="6">
    <source>
        <dbReference type="ARBA" id="ARBA00023136"/>
    </source>
</evidence>
<feature type="transmembrane region" description="Helical" evidence="7">
    <location>
        <begin position="89"/>
        <end position="111"/>
    </location>
</feature>
<gene>
    <name evidence="8" type="ORF">Q31b_17190</name>
</gene>
<keyword evidence="5 7" id="KW-1133">Transmembrane helix</keyword>
<name>A0A5C6E3E0_9BACT</name>
<accession>A0A5C6E3E0</accession>
<dbReference type="Proteomes" id="UP000315471">
    <property type="component" value="Unassembled WGS sequence"/>
</dbReference>
<comment type="subcellular location">
    <subcellularLocation>
        <location evidence="1 7">Cell membrane</location>
        <topology evidence="1 7">Multi-pass membrane protein</topology>
    </subcellularLocation>
</comment>
<dbReference type="PANTHER" id="PTHR33508:SF1">
    <property type="entry name" value="UPF0056 MEMBRANE PROTEIN YHCE"/>
    <property type="match status" value="1"/>
</dbReference>
<dbReference type="AlphaFoldDB" id="A0A5C6E3E0"/>
<keyword evidence="9" id="KW-1185">Reference proteome</keyword>